<comment type="caution">
    <text evidence="4">The sequence shown here is derived from an EMBL/GenBank/DDBJ whole genome shotgun (WGS) entry which is preliminary data.</text>
</comment>
<reference evidence="4" key="2">
    <citation type="submission" date="2020-09" db="EMBL/GenBank/DDBJ databases">
        <authorList>
            <person name="Sun Q."/>
            <person name="Ohkuma M."/>
        </authorList>
    </citation>
    <scope>NUCLEOTIDE SEQUENCE</scope>
    <source>
        <strain evidence="4">JCM 4434</strain>
    </source>
</reference>
<feature type="domain" description="Transposase IS116/IS110/IS902 C-terminal" evidence="3">
    <location>
        <begin position="173"/>
        <end position="248"/>
    </location>
</feature>
<dbReference type="GO" id="GO:0004803">
    <property type="term" value="F:transposase activity"/>
    <property type="evidence" value="ECO:0007669"/>
    <property type="project" value="InterPro"/>
</dbReference>
<feature type="region of interest" description="Disordered" evidence="1">
    <location>
        <begin position="289"/>
        <end position="310"/>
    </location>
</feature>
<accession>A0A8H9LYU3</accession>
<dbReference type="AlphaFoldDB" id="A0A8H9LYU3"/>
<reference evidence="4" key="1">
    <citation type="journal article" date="2014" name="Int. J. Syst. Evol. Microbiol.">
        <title>Complete genome sequence of Corynebacterium casei LMG S-19264T (=DSM 44701T), isolated from a smear-ripened cheese.</title>
        <authorList>
            <consortium name="US DOE Joint Genome Institute (JGI-PGF)"/>
            <person name="Walter F."/>
            <person name="Albersmeier A."/>
            <person name="Kalinowski J."/>
            <person name="Ruckert C."/>
        </authorList>
    </citation>
    <scope>NUCLEOTIDE SEQUENCE</scope>
    <source>
        <strain evidence="4">JCM 4434</strain>
    </source>
</reference>
<evidence type="ECO:0000313" key="4">
    <source>
        <dbReference type="EMBL" id="GGV03182.1"/>
    </source>
</evidence>
<evidence type="ECO:0000313" key="5">
    <source>
        <dbReference type="Proteomes" id="UP000610124"/>
    </source>
</evidence>
<dbReference type="Pfam" id="PF02371">
    <property type="entry name" value="Transposase_20"/>
    <property type="match status" value="1"/>
</dbReference>
<evidence type="ECO:0008006" key="6">
    <source>
        <dbReference type="Google" id="ProtNLM"/>
    </source>
</evidence>
<name>A0A8H9LYU3_KITAU</name>
<dbReference type="InterPro" id="IPR047650">
    <property type="entry name" value="Transpos_IS110"/>
</dbReference>
<evidence type="ECO:0000259" key="2">
    <source>
        <dbReference type="Pfam" id="PF01548"/>
    </source>
</evidence>
<dbReference type="PANTHER" id="PTHR33055">
    <property type="entry name" value="TRANSPOSASE FOR INSERTION SEQUENCE ELEMENT IS1111A"/>
    <property type="match status" value="1"/>
</dbReference>
<dbReference type="NCBIfam" id="NF033542">
    <property type="entry name" value="transpos_IS110"/>
    <property type="match status" value="1"/>
</dbReference>
<protein>
    <recommendedName>
        <fullName evidence="6">IS110 family transposase</fullName>
    </recommendedName>
</protein>
<dbReference type="GO" id="GO:0006313">
    <property type="term" value="P:DNA transposition"/>
    <property type="evidence" value="ECO:0007669"/>
    <property type="project" value="InterPro"/>
</dbReference>
<dbReference type="PANTHER" id="PTHR33055:SF13">
    <property type="entry name" value="TRANSPOSASE"/>
    <property type="match status" value="1"/>
</dbReference>
<feature type="domain" description="Transposase IS110-like N-terminal" evidence="2">
    <location>
        <begin position="18"/>
        <end position="107"/>
    </location>
</feature>
<organism evidence="4 5">
    <name type="scientific">Kitasatospora aureofaciens</name>
    <name type="common">Streptomyces aureofaciens</name>
    <dbReference type="NCBI Taxonomy" id="1894"/>
    <lineage>
        <taxon>Bacteria</taxon>
        <taxon>Bacillati</taxon>
        <taxon>Actinomycetota</taxon>
        <taxon>Actinomycetes</taxon>
        <taxon>Kitasatosporales</taxon>
        <taxon>Streptomycetaceae</taxon>
        <taxon>Kitasatospora</taxon>
    </lineage>
</organism>
<dbReference type="GO" id="GO:0003677">
    <property type="term" value="F:DNA binding"/>
    <property type="evidence" value="ECO:0007669"/>
    <property type="project" value="InterPro"/>
</dbReference>
<evidence type="ECO:0000259" key="3">
    <source>
        <dbReference type="Pfam" id="PF02371"/>
    </source>
</evidence>
<proteinExistence type="predicted"/>
<dbReference type="EMBL" id="BMUB01000029">
    <property type="protein sequence ID" value="GGV03182.1"/>
    <property type="molecule type" value="Genomic_DNA"/>
</dbReference>
<dbReference type="Proteomes" id="UP000610124">
    <property type="component" value="Unassembled WGS sequence"/>
</dbReference>
<dbReference type="InterPro" id="IPR002525">
    <property type="entry name" value="Transp_IS110-like_N"/>
</dbReference>
<dbReference type="Pfam" id="PF01548">
    <property type="entry name" value="DEDD_Tnp_IS110"/>
    <property type="match status" value="1"/>
</dbReference>
<evidence type="ECO:0000256" key="1">
    <source>
        <dbReference type="SAM" id="MobiDB-lite"/>
    </source>
</evidence>
<sequence length="310" mass="34141">MIGDLPIGTPVAFEAAYGWGWLVELLEDYGYKPHLVHPLQCKAIASARLKNDKVDAATLGQLLRADLLPEAWIAPLDVRQQRALLRHRFQLVRLRTLLRNRIHAVLADLGHTRPTGGCFTGPGRVWLAGLPLPDASRHVVDDLLAVMDALQPPIGVLDKELAALARGDPRTTALMRLPGIGTLTALAIVAEVGDISRFPSARNLASWAGLTPTVRNSDRTVHHGHISKQGSPWLRWIMCEAAQTAKRHPLFAPGYQDMTRRRGKKIATTAVARKLLTHAYHVLREVHDPQATSHHKPGVHRFTQTATHSG</sequence>
<dbReference type="InterPro" id="IPR003346">
    <property type="entry name" value="Transposase_20"/>
</dbReference>
<gene>
    <name evidence="4" type="ORF">GCM10010502_67380</name>
</gene>